<evidence type="ECO:0000256" key="5">
    <source>
        <dbReference type="ARBA" id="ARBA00023315"/>
    </source>
</evidence>
<dbReference type="PROSITE" id="PS51733">
    <property type="entry name" value="BPL_LPL_CATALYTIC"/>
    <property type="match status" value="1"/>
</dbReference>
<keyword evidence="10" id="KW-1185">Reference proteome</keyword>
<dbReference type="EC" id="2.3.1.181" evidence="3"/>
<dbReference type="CDD" id="cd16444">
    <property type="entry name" value="LipB"/>
    <property type="match status" value="1"/>
</dbReference>
<dbReference type="PROSITE" id="PS01313">
    <property type="entry name" value="LIPB"/>
    <property type="match status" value="1"/>
</dbReference>
<sequence length="167" mass="17810">VVETDRGGQVTYHGPGQLVAYPIVNLRDWGGPLKYVRNLEQVIICALADFGINAGVEQGLTGVWVGNAKIAAIGVKISRGVAHHGFAINVDPDLSKFAQIVPCGITDRRVTSMAQLLGASTPEMPAVQHSVARRYGRGMGYRMGRIRNSLVGQLASPGGSEMRTTVE</sequence>
<dbReference type="GO" id="GO:0009249">
    <property type="term" value="P:protein lipoylation"/>
    <property type="evidence" value="ECO:0007669"/>
    <property type="project" value="InterPro"/>
</dbReference>
<dbReference type="Proteomes" id="UP001174909">
    <property type="component" value="Unassembled WGS sequence"/>
</dbReference>
<dbReference type="NCBIfam" id="TIGR00214">
    <property type="entry name" value="lipB"/>
    <property type="match status" value="1"/>
</dbReference>
<feature type="non-terminal residue" evidence="9">
    <location>
        <position position="1"/>
    </location>
</feature>
<keyword evidence="5" id="KW-0012">Acyltransferase</keyword>
<dbReference type="AlphaFoldDB" id="A0AA35W0P2"/>
<dbReference type="PANTHER" id="PTHR10993">
    <property type="entry name" value="OCTANOYLTRANSFERASE"/>
    <property type="match status" value="1"/>
</dbReference>
<comment type="caution">
    <text evidence="9">The sequence shown here is derived from an EMBL/GenBank/DDBJ whole genome shotgun (WGS) entry which is preliminary data.</text>
</comment>
<dbReference type="Pfam" id="PF21948">
    <property type="entry name" value="LplA-B_cat"/>
    <property type="match status" value="1"/>
</dbReference>
<dbReference type="InterPro" id="IPR004143">
    <property type="entry name" value="BPL_LPL_catalytic"/>
</dbReference>
<protein>
    <recommendedName>
        <fullName evidence="3">lipoyl(octanoyl) transferase</fullName>
        <ecNumber evidence="3">2.3.1.181</ecNumber>
    </recommendedName>
    <alternativeName>
        <fullName evidence="6">Lipoate-protein ligase B</fullName>
    </alternativeName>
    <alternativeName>
        <fullName evidence="7">Lipoyl/octanoyl transferase</fullName>
    </alternativeName>
</protein>
<dbReference type="InterPro" id="IPR000544">
    <property type="entry name" value="Octanoyltransferase"/>
</dbReference>
<keyword evidence="4" id="KW-0808">Transferase</keyword>
<comment type="pathway">
    <text evidence="1">Protein modification; protein lipoylation via endogenous pathway; protein N(6)-(lipoyl)lysine from octanoyl-[acyl-carrier-protein]: step 1/2.</text>
</comment>
<comment type="similarity">
    <text evidence="2">Belongs to the LipB family.</text>
</comment>
<feature type="domain" description="BPL/LPL catalytic" evidence="8">
    <location>
        <begin position="1"/>
        <end position="143"/>
    </location>
</feature>
<dbReference type="InterPro" id="IPR045864">
    <property type="entry name" value="aa-tRNA-synth_II/BPL/LPL"/>
</dbReference>
<evidence type="ECO:0000256" key="7">
    <source>
        <dbReference type="ARBA" id="ARBA00033331"/>
    </source>
</evidence>
<dbReference type="GO" id="GO:0033819">
    <property type="term" value="F:lipoyl(octanoyl) transferase activity"/>
    <property type="evidence" value="ECO:0007669"/>
    <property type="project" value="UniProtKB-EC"/>
</dbReference>
<dbReference type="SUPFAM" id="SSF55681">
    <property type="entry name" value="Class II aaRS and biotin synthetases"/>
    <property type="match status" value="1"/>
</dbReference>
<accession>A0AA35W0P2</accession>
<dbReference type="InterPro" id="IPR020605">
    <property type="entry name" value="Octanoyltransferase_CS"/>
</dbReference>
<proteinExistence type="inferred from homology"/>
<evidence type="ECO:0000256" key="2">
    <source>
        <dbReference type="ARBA" id="ARBA00007907"/>
    </source>
</evidence>
<dbReference type="PANTHER" id="PTHR10993:SF7">
    <property type="entry name" value="LIPOYLTRANSFERASE 2, MITOCHONDRIAL-RELATED"/>
    <property type="match status" value="1"/>
</dbReference>
<evidence type="ECO:0000256" key="4">
    <source>
        <dbReference type="ARBA" id="ARBA00022679"/>
    </source>
</evidence>
<gene>
    <name evidence="9" type="ORF">GBAR_LOCUS3374</name>
</gene>
<organism evidence="9 10">
    <name type="scientific">Geodia barretti</name>
    <name type="common">Barrett's horny sponge</name>
    <dbReference type="NCBI Taxonomy" id="519541"/>
    <lineage>
        <taxon>Eukaryota</taxon>
        <taxon>Metazoa</taxon>
        <taxon>Porifera</taxon>
        <taxon>Demospongiae</taxon>
        <taxon>Heteroscleromorpha</taxon>
        <taxon>Tetractinellida</taxon>
        <taxon>Astrophorina</taxon>
        <taxon>Geodiidae</taxon>
        <taxon>Geodia</taxon>
    </lineage>
</organism>
<evidence type="ECO:0000259" key="8">
    <source>
        <dbReference type="PROSITE" id="PS51733"/>
    </source>
</evidence>
<evidence type="ECO:0000256" key="6">
    <source>
        <dbReference type="ARBA" id="ARBA00030797"/>
    </source>
</evidence>
<dbReference type="EMBL" id="CASHTH010000476">
    <property type="protein sequence ID" value="CAI8002349.1"/>
    <property type="molecule type" value="Genomic_DNA"/>
</dbReference>
<name>A0AA35W0P2_GEOBA</name>
<evidence type="ECO:0000256" key="3">
    <source>
        <dbReference type="ARBA" id="ARBA00012334"/>
    </source>
</evidence>
<evidence type="ECO:0000313" key="10">
    <source>
        <dbReference type="Proteomes" id="UP001174909"/>
    </source>
</evidence>
<dbReference type="Gene3D" id="3.30.930.10">
    <property type="entry name" value="Bira Bifunctional Protein, Domain 2"/>
    <property type="match status" value="1"/>
</dbReference>
<evidence type="ECO:0000256" key="1">
    <source>
        <dbReference type="ARBA" id="ARBA00004821"/>
    </source>
</evidence>
<evidence type="ECO:0000313" key="9">
    <source>
        <dbReference type="EMBL" id="CAI8002349.1"/>
    </source>
</evidence>
<reference evidence="9" key="1">
    <citation type="submission" date="2023-03" db="EMBL/GenBank/DDBJ databases">
        <authorList>
            <person name="Steffen K."/>
            <person name="Cardenas P."/>
        </authorList>
    </citation>
    <scope>NUCLEOTIDE SEQUENCE</scope>
</reference>